<dbReference type="Proteomes" id="UP000625711">
    <property type="component" value="Unassembled WGS sequence"/>
</dbReference>
<dbReference type="AlphaFoldDB" id="A0A834M313"/>
<evidence type="ECO:0000313" key="2">
    <source>
        <dbReference type="Proteomes" id="UP000625711"/>
    </source>
</evidence>
<name>A0A834M313_RHYFE</name>
<keyword evidence="2" id="KW-1185">Reference proteome</keyword>
<gene>
    <name evidence="1" type="ORF">GWI33_003258</name>
</gene>
<accession>A0A834M313</accession>
<dbReference type="EMBL" id="JAACXV010022635">
    <property type="protein sequence ID" value="KAF7263264.1"/>
    <property type="molecule type" value="Genomic_DNA"/>
</dbReference>
<evidence type="ECO:0000313" key="1">
    <source>
        <dbReference type="EMBL" id="KAF7263264.1"/>
    </source>
</evidence>
<proteinExistence type="predicted"/>
<feature type="non-terminal residue" evidence="1">
    <location>
        <position position="1"/>
    </location>
</feature>
<protein>
    <submittedName>
        <fullName evidence="1">Uncharacterized protein</fullName>
    </submittedName>
</protein>
<reference evidence="1" key="1">
    <citation type="submission" date="2020-08" db="EMBL/GenBank/DDBJ databases">
        <title>Genome sequencing and assembly of the red palm weevil Rhynchophorus ferrugineus.</title>
        <authorList>
            <person name="Dias G.B."/>
            <person name="Bergman C.M."/>
            <person name="Manee M."/>
        </authorList>
    </citation>
    <scope>NUCLEOTIDE SEQUENCE</scope>
    <source>
        <strain evidence="1">AA-2017</strain>
        <tissue evidence="1">Whole larva</tissue>
    </source>
</reference>
<comment type="caution">
    <text evidence="1">The sequence shown here is derived from an EMBL/GenBank/DDBJ whole genome shotgun (WGS) entry which is preliminary data.</text>
</comment>
<sequence>MPRQNLPSSGSRFPFLWIQTPITCPNVARTPVVRPVFCGDRIALNFILNPRCLAW</sequence>
<organism evidence="1 2">
    <name type="scientific">Rhynchophorus ferrugineus</name>
    <name type="common">Red palm weevil</name>
    <name type="synonym">Curculio ferrugineus</name>
    <dbReference type="NCBI Taxonomy" id="354439"/>
    <lineage>
        <taxon>Eukaryota</taxon>
        <taxon>Metazoa</taxon>
        <taxon>Ecdysozoa</taxon>
        <taxon>Arthropoda</taxon>
        <taxon>Hexapoda</taxon>
        <taxon>Insecta</taxon>
        <taxon>Pterygota</taxon>
        <taxon>Neoptera</taxon>
        <taxon>Endopterygota</taxon>
        <taxon>Coleoptera</taxon>
        <taxon>Polyphaga</taxon>
        <taxon>Cucujiformia</taxon>
        <taxon>Curculionidae</taxon>
        <taxon>Dryophthorinae</taxon>
        <taxon>Rhynchophorus</taxon>
    </lineage>
</organism>